<keyword evidence="4" id="KW-1185">Reference proteome</keyword>
<evidence type="ECO:0000256" key="1">
    <source>
        <dbReference type="SAM" id="MobiDB-lite"/>
    </source>
</evidence>
<gene>
    <name evidence="3" type="ORF">ACFFVB_07545</name>
</gene>
<evidence type="ECO:0000313" key="3">
    <source>
        <dbReference type="EMBL" id="MFB9052932.1"/>
    </source>
</evidence>
<evidence type="ECO:0008006" key="5">
    <source>
        <dbReference type="Google" id="ProtNLM"/>
    </source>
</evidence>
<comment type="caution">
    <text evidence="3">The sequence shown here is derived from an EMBL/GenBank/DDBJ whole genome shotgun (WGS) entry which is preliminary data.</text>
</comment>
<evidence type="ECO:0000256" key="2">
    <source>
        <dbReference type="SAM" id="SignalP"/>
    </source>
</evidence>
<dbReference type="EMBL" id="JBHMEZ010000003">
    <property type="protein sequence ID" value="MFB9052932.1"/>
    <property type="molecule type" value="Genomic_DNA"/>
</dbReference>
<sequence>MKQLIIKSIASLVLLLFVSNQTQAQQKLSKASQSLKVNKDVTINLESNYTIVKIDTWNKDVIEVEAFVESDHLSQSDLQNALKDWNVDVSGSSNFVNISSKGMQNGWDVGYDFDVNSISALQHLEFELADMPPMPPIPDMKHFSNMPQMPNMPEPPVMPELPELPEGMSQVHFDYEAYKAEGEKYLDKWSKTYHKEYGKEYQDKMKAWAKKFSTSGFGEYEKKMEAWGEKFGESYGKQMEAWGKQFENGFGKDFENQMEAWGESFGKSFEKQLEGQEDADASRMRAEEARHRAEKGRSMPDSNPNIRKTIIIHMPKKANLKVNVKYGELQFVSLIENLKAEMSHTKLTANTIDGSNTSIAVSYAPVSIANWNQGHLVLKYVENAKIETVNQLVLNSNSSHIQLGQLSGNTIINGSFGDLKISKIAETFQNLNIVLENSNALISLPKTEYSLQYNGKQSRFKHPKKTSSENVSTFSTGNLSSNKSIIVNAKFSKVSME</sequence>
<accession>A0ABV5F0H8</accession>
<protein>
    <recommendedName>
        <fullName evidence="5">Adhesin domain-containing protein</fullName>
    </recommendedName>
</protein>
<feature type="chain" id="PRO_5046437022" description="Adhesin domain-containing protein" evidence="2">
    <location>
        <begin position="25"/>
        <end position="497"/>
    </location>
</feature>
<organism evidence="3 4">
    <name type="scientific">Formosa undariae</name>
    <dbReference type="NCBI Taxonomy" id="1325436"/>
    <lineage>
        <taxon>Bacteria</taxon>
        <taxon>Pseudomonadati</taxon>
        <taxon>Bacteroidota</taxon>
        <taxon>Flavobacteriia</taxon>
        <taxon>Flavobacteriales</taxon>
        <taxon>Flavobacteriaceae</taxon>
        <taxon>Formosa</taxon>
    </lineage>
</organism>
<name>A0ABV5F0H8_9FLAO</name>
<keyword evidence="2" id="KW-0732">Signal</keyword>
<feature type="compositionally biased region" description="Basic and acidic residues" evidence="1">
    <location>
        <begin position="273"/>
        <end position="298"/>
    </location>
</feature>
<dbReference type="Proteomes" id="UP001589605">
    <property type="component" value="Unassembled WGS sequence"/>
</dbReference>
<proteinExistence type="predicted"/>
<reference evidence="3 4" key="1">
    <citation type="submission" date="2024-09" db="EMBL/GenBank/DDBJ databases">
        <authorList>
            <person name="Sun Q."/>
            <person name="Mori K."/>
        </authorList>
    </citation>
    <scope>NUCLEOTIDE SEQUENCE [LARGE SCALE GENOMIC DNA]</scope>
    <source>
        <strain evidence="3 4">CECT 8286</strain>
    </source>
</reference>
<feature type="region of interest" description="Disordered" evidence="1">
    <location>
        <begin position="273"/>
        <end position="305"/>
    </location>
</feature>
<feature type="signal peptide" evidence="2">
    <location>
        <begin position="1"/>
        <end position="24"/>
    </location>
</feature>
<dbReference type="RefSeq" id="WP_382382104.1">
    <property type="nucleotide sequence ID" value="NZ_JBHMEZ010000003.1"/>
</dbReference>
<evidence type="ECO:0000313" key="4">
    <source>
        <dbReference type="Proteomes" id="UP001589605"/>
    </source>
</evidence>